<protein>
    <recommendedName>
        <fullName evidence="5">S-adenosyl-L-homocysteine hydrolase NAD binding domain-containing protein</fullName>
    </recommendedName>
</protein>
<dbReference type="InterPro" id="IPR015878">
    <property type="entry name" value="Ado_hCys_hydrolase_NAD-bd"/>
</dbReference>
<comment type="cofactor">
    <cofactor evidence="1">
        <name>NAD(+)</name>
        <dbReference type="ChEBI" id="CHEBI:57540"/>
    </cofactor>
</comment>
<dbReference type="InterPro" id="IPR036291">
    <property type="entry name" value="NAD(P)-bd_dom_sf"/>
</dbReference>
<evidence type="ECO:0000313" key="6">
    <source>
        <dbReference type="EMBL" id="GAA2255246.1"/>
    </source>
</evidence>
<dbReference type="PANTHER" id="PTHR23420:SF0">
    <property type="entry name" value="ADENOSYLHOMOCYSTEINASE"/>
    <property type="match status" value="1"/>
</dbReference>
<keyword evidence="4" id="KW-0520">NAD</keyword>
<evidence type="ECO:0000259" key="5">
    <source>
        <dbReference type="SMART" id="SM00997"/>
    </source>
</evidence>
<reference evidence="6 7" key="1">
    <citation type="journal article" date="2019" name="Int. J. Syst. Evol. Microbiol.">
        <title>The Global Catalogue of Microorganisms (GCM) 10K type strain sequencing project: providing services to taxonomists for standard genome sequencing and annotation.</title>
        <authorList>
            <consortium name="The Broad Institute Genomics Platform"/>
            <consortium name="The Broad Institute Genome Sequencing Center for Infectious Disease"/>
            <person name="Wu L."/>
            <person name="Ma J."/>
        </authorList>
    </citation>
    <scope>NUCLEOTIDE SEQUENCE [LARGE SCALE GENOMIC DNA]</scope>
    <source>
        <strain evidence="6 7">JCM 7356</strain>
    </source>
</reference>
<feature type="domain" description="S-adenosyl-L-homocysteine hydrolase NAD binding" evidence="5">
    <location>
        <begin position="288"/>
        <end position="452"/>
    </location>
</feature>
<dbReference type="PANTHER" id="PTHR23420">
    <property type="entry name" value="ADENOSYLHOMOCYSTEINASE"/>
    <property type="match status" value="1"/>
</dbReference>
<dbReference type="SMART" id="SM00997">
    <property type="entry name" value="AdoHcyase_NAD"/>
    <property type="match status" value="1"/>
</dbReference>
<evidence type="ECO:0000256" key="2">
    <source>
        <dbReference type="ARBA" id="ARBA00007122"/>
    </source>
</evidence>
<sequence length="532" mass="58641">MTTVIANRQTSRLTHQVNFRATPQEAADALKHYTHRFITLGLTCSSNTTDHTEGVFTSQTRITLTGDQQLTANLTICQPARAFSADVDTYTATAVISSERCNQELIDNLYSELDHLPYTGTELAHLRRQFPLCQQFAASMNPATMANVAFYMSIHHMGDFVAMMDAMIAMGANPAHITIMDKGYPYTNRERVDGWLRHTLGIQVDYYKDRAASIRGHVERAKKSGLKTLIMDDGGYTWPVVAEHLPHEMDHFIGIVEQTMSGIWKLEGQPLPLPVFSVAESDLKATVEPYGVAAAAVRALHDRIPHEKLEGRPVLVLGYGRIGRQVALILRDMRMRVAVYDPNTVALVSAHEEGFETSRDLNALIERHQPLLVCGNAGRGSLGRDNLKAFKNDAYLVSGTSRTYEFDLDAFAQAAEEVVDHGILGHTYKLAGGVELCVVGHGMPLNFYHAESLPNRYIDMIIAALLQGGTTLLSPDSGGFQPGHNLELTNAILASSSVLDTYLDTYADPSAPRDLLLPAGRPYTGIPWTFDQ</sequence>
<dbReference type="EMBL" id="BAAATR010000020">
    <property type="protein sequence ID" value="GAA2255246.1"/>
    <property type="molecule type" value="Genomic_DNA"/>
</dbReference>
<dbReference type="RefSeq" id="WP_344638160.1">
    <property type="nucleotide sequence ID" value="NZ_BAAATR010000020.1"/>
</dbReference>
<dbReference type="InterPro" id="IPR006140">
    <property type="entry name" value="D-isomer_DH_NAD-bd"/>
</dbReference>
<gene>
    <name evidence="6" type="ORF">GCM10010430_43800</name>
</gene>
<keyword evidence="3" id="KW-0554">One-carbon metabolism</keyword>
<accession>A0ABN3EDQ1</accession>
<dbReference type="InterPro" id="IPR000043">
    <property type="entry name" value="Adenosylhomocysteinase-like"/>
</dbReference>
<dbReference type="Gene3D" id="3.40.50.720">
    <property type="entry name" value="NAD(P)-binding Rossmann-like Domain"/>
    <property type="match status" value="1"/>
</dbReference>
<organism evidence="6 7">
    <name type="scientific">Kitasatospora cystarginea</name>
    <dbReference type="NCBI Taxonomy" id="58350"/>
    <lineage>
        <taxon>Bacteria</taxon>
        <taxon>Bacillati</taxon>
        <taxon>Actinomycetota</taxon>
        <taxon>Actinomycetes</taxon>
        <taxon>Kitasatosporales</taxon>
        <taxon>Streptomycetaceae</taxon>
        <taxon>Kitasatospora</taxon>
    </lineage>
</organism>
<evidence type="ECO:0000256" key="1">
    <source>
        <dbReference type="ARBA" id="ARBA00001911"/>
    </source>
</evidence>
<proteinExistence type="inferred from homology"/>
<keyword evidence="7" id="KW-1185">Reference proteome</keyword>
<name>A0ABN3EDQ1_9ACTN</name>
<dbReference type="SUPFAM" id="SSF52283">
    <property type="entry name" value="Formate/glycerate dehydrogenase catalytic domain-like"/>
    <property type="match status" value="1"/>
</dbReference>
<dbReference type="SUPFAM" id="SSF51735">
    <property type="entry name" value="NAD(P)-binding Rossmann-fold domains"/>
    <property type="match status" value="1"/>
</dbReference>
<evidence type="ECO:0000313" key="7">
    <source>
        <dbReference type="Proteomes" id="UP001500305"/>
    </source>
</evidence>
<evidence type="ECO:0000256" key="4">
    <source>
        <dbReference type="ARBA" id="ARBA00023027"/>
    </source>
</evidence>
<dbReference type="Proteomes" id="UP001500305">
    <property type="component" value="Unassembled WGS sequence"/>
</dbReference>
<comment type="caution">
    <text evidence="6">The sequence shown here is derived from an EMBL/GenBank/DDBJ whole genome shotgun (WGS) entry which is preliminary data.</text>
</comment>
<dbReference type="Pfam" id="PF02826">
    <property type="entry name" value="2-Hacid_dh_C"/>
    <property type="match status" value="1"/>
</dbReference>
<dbReference type="InterPro" id="IPR042172">
    <property type="entry name" value="Adenosylhomocyst_ase-like_sf"/>
</dbReference>
<comment type="similarity">
    <text evidence="2">Belongs to the adenosylhomocysteinase family.</text>
</comment>
<dbReference type="Gene3D" id="3.40.50.1480">
    <property type="entry name" value="Adenosylhomocysteinase-like"/>
    <property type="match status" value="1"/>
</dbReference>
<evidence type="ECO:0000256" key="3">
    <source>
        <dbReference type="ARBA" id="ARBA00022563"/>
    </source>
</evidence>